<dbReference type="SUPFAM" id="SSF53850">
    <property type="entry name" value="Periplasmic binding protein-like II"/>
    <property type="match status" value="1"/>
</dbReference>
<dbReference type="EMBL" id="BMOF01000017">
    <property type="protein sequence ID" value="GGJ98776.1"/>
    <property type="molecule type" value="Genomic_DNA"/>
</dbReference>
<gene>
    <name evidence="2" type="ORF">GCM10007043_10940</name>
</gene>
<evidence type="ECO:0000313" key="3">
    <source>
        <dbReference type="Proteomes" id="UP000637720"/>
    </source>
</evidence>
<feature type="domain" description="SsuA/THI5-like" evidence="1">
    <location>
        <begin position="1"/>
        <end position="60"/>
    </location>
</feature>
<dbReference type="Gene3D" id="3.40.190.10">
    <property type="entry name" value="Periplasmic binding protein-like II"/>
    <property type="match status" value="2"/>
</dbReference>
<dbReference type="Proteomes" id="UP000637720">
    <property type="component" value="Unassembled WGS sequence"/>
</dbReference>
<sequence>MEKEGFAIRTIDPTQYGVPDYYELVLIASEQTVKEKAETIRKFWRAAQRGQQYVMAHPDEGLKILLAHQEQAFPLDAEVEKKSLQMLLPRMDAGDKLFGWQDAASWEAVASWMQKSGLIRQAVAGKDCFVNVTE</sequence>
<proteinExistence type="predicted"/>
<keyword evidence="3" id="KW-1185">Reference proteome</keyword>
<protein>
    <recommendedName>
        <fullName evidence="1">SsuA/THI5-like domain-containing protein</fullName>
    </recommendedName>
</protein>
<comment type="caution">
    <text evidence="2">The sequence shown here is derived from an EMBL/GenBank/DDBJ whole genome shotgun (WGS) entry which is preliminary data.</text>
</comment>
<dbReference type="InterPro" id="IPR027939">
    <property type="entry name" value="NMT1/THI5"/>
</dbReference>
<dbReference type="PANTHER" id="PTHR31528:SF3">
    <property type="entry name" value="THIAMINE BIOSYNTHESIS PROTEIN HI_0357-RELATED"/>
    <property type="match status" value="1"/>
</dbReference>
<dbReference type="InterPro" id="IPR015168">
    <property type="entry name" value="SsuA/THI5"/>
</dbReference>
<reference evidence="2" key="2">
    <citation type="submission" date="2020-09" db="EMBL/GenBank/DDBJ databases">
        <authorList>
            <person name="Sun Q."/>
            <person name="Ohkuma M."/>
        </authorList>
    </citation>
    <scope>NUCLEOTIDE SEQUENCE</scope>
    <source>
        <strain evidence="2">JCM 14719</strain>
    </source>
</reference>
<evidence type="ECO:0000313" key="2">
    <source>
        <dbReference type="EMBL" id="GGJ98776.1"/>
    </source>
</evidence>
<reference evidence="2" key="1">
    <citation type="journal article" date="2014" name="Int. J. Syst. Evol. Microbiol.">
        <title>Complete genome sequence of Corynebacterium casei LMG S-19264T (=DSM 44701T), isolated from a smear-ripened cheese.</title>
        <authorList>
            <consortium name="US DOE Joint Genome Institute (JGI-PGF)"/>
            <person name="Walter F."/>
            <person name="Albersmeier A."/>
            <person name="Kalinowski J."/>
            <person name="Ruckert C."/>
        </authorList>
    </citation>
    <scope>NUCLEOTIDE SEQUENCE</scope>
    <source>
        <strain evidence="2">JCM 14719</strain>
    </source>
</reference>
<dbReference type="GO" id="GO:0009228">
    <property type="term" value="P:thiamine biosynthetic process"/>
    <property type="evidence" value="ECO:0007669"/>
    <property type="project" value="InterPro"/>
</dbReference>
<evidence type="ECO:0000259" key="1">
    <source>
        <dbReference type="Pfam" id="PF09084"/>
    </source>
</evidence>
<dbReference type="Pfam" id="PF09084">
    <property type="entry name" value="NMT1"/>
    <property type="match status" value="1"/>
</dbReference>
<dbReference type="PANTHER" id="PTHR31528">
    <property type="entry name" value="4-AMINO-5-HYDROXYMETHYL-2-METHYLPYRIMIDINE PHOSPHATE SYNTHASE THI11-RELATED"/>
    <property type="match status" value="1"/>
</dbReference>
<dbReference type="AlphaFoldDB" id="A0A8J3B708"/>
<accession>A0A8J3B708</accession>
<name>A0A8J3B708_9BACI</name>
<organism evidence="2 3">
    <name type="scientific">Calditerricola satsumensis</name>
    <dbReference type="NCBI Taxonomy" id="373054"/>
    <lineage>
        <taxon>Bacteria</taxon>
        <taxon>Bacillati</taxon>
        <taxon>Bacillota</taxon>
        <taxon>Bacilli</taxon>
        <taxon>Bacillales</taxon>
        <taxon>Bacillaceae</taxon>
        <taxon>Calditerricola</taxon>
    </lineage>
</organism>